<evidence type="ECO:0000256" key="11">
    <source>
        <dbReference type="PIRSR" id="PIRSR006268-2"/>
    </source>
</evidence>
<feature type="binding site" evidence="11">
    <location>
        <position position="175"/>
    </location>
    <ligand>
        <name>Mg(2+)</name>
        <dbReference type="ChEBI" id="CHEBI:18420"/>
    </ligand>
</feature>
<evidence type="ECO:0000313" key="12">
    <source>
        <dbReference type="EMBL" id="QIP12169.1"/>
    </source>
</evidence>
<dbReference type="KEGG" id="spib:G8759_05755"/>
<keyword evidence="5 10" id="KW-0479">Metal-binding</keyword>
<evidence type="ECO:0000256" key="3">
    <source>
        <dbReference type="ARBA" id="ARBA00022630"/>
    </source>
</evidence>
<evidence type="ECO:0000256" key="6">
    <source>
        <dbReference type="ARBA" id="ARBA00022827"/>
    </source>
</evidence>
<reference evidence="12 13" key="1">
    <citation type="submission" date="2020-03" db="EMBL/GenBank/DDBJ databases">
        <authorList>
            <person name="Kim M.K."/>
        </authorList>
    </citation>
    <scope>NUCLEOTIDE SEQUENCE [LARGE SCALE GENOMIC DNA]</scope>
    <source>
        <strain evidence="12 13">BT328</strain>
    </source>
</reference>
<evidence type="ECO:0000313" key="13">
    <source>
        <dbReference type="Proteomes" id="UP000501802"/>
    </source>
</evidence>
<comment type="cofactor">
    <cofactor evidence="11">
        <name>Mg(2+)</name>
        <dbReference type="ChEBI" id="CHEBI:18420"/>
    </cofactor>
    <cofactor evidence="11">
        <name>Mn(2+)</name>
        <dbReference type="ChEBI" id="CHEBI:29035"/>
    </cofactor>
    <text evidence="11">Magnesium. Can also use manganese.</text>
</comment>
<evidence type="ECO:0000256" key="2">
    <source>
        <dbReference type="ARBA" id="ARBA00016337"/>
    </source>
</evidence>
<dbReference type="AlphaFoldDB" id="A0A6G9AIM2"/>
<dbReference type="Gene3D" id="3.10.520.10">
    <property type="entry name" value="ApbE-like domains"/>
    <property type="match status" value="1"/>
</dbReference>
<dbReference type="Pfam" id="PF02424">
    <property type="entry name" value="ApbE"/>
    <property type="match status" value="1"/>
</dbReference>
<dbReference type="InterPro" id="IPR003374">
    <property type="entry name" value="ApbE-like_sf"/>
</dbReference>
<evidence type="ECO:0000256" key="5">
    <source>
        <dbReference type="ARBA" id="ARBA00022723"/>
    </source>
</evidence>
<feature type="binding site" evidence="11">
    <location>
        <position position="292"/>
    </location>
    <ligand>
        <name>Mg(2+)</name>
        <dbReference type="ChEBI" id="CHEBI:18420"/>
    </ligand>
</feature>
<comment type="catalytic activity">
    <reaction evidence="9 10">
        <text>L-threonyl-[protein] + FAD = FMN-L-threonyl-[protein] + AMP + H(+)</text>
        <dbReference type="Rhea" id="RHEA:36847"/>
        <dbReference type="Rhea" id="RHEA-COMP:11060"/>
        <dbReference type="Rhea" id="RHEA-COMP:11061"/>
        <dbReference type="ChEBI" id="CHEBI:15378"/>
        <dbReference type="ChEBI" id="CHEBI:30013"/>
        <dbReference type="ChEBI" id="CHEBI:57692"/>
        <dbReference type="ChEBI" id="CHEBI:74257"/>
        <dbReference type="ChEBI" id="CHEBI:456215"/>
        <dbReference type="EC" id="2.7.1.180"/>
    </reaction>
</comment>
<dbReference type="SUPFAM" id="SSF143631">
    <property type="entry name" value="ApbE-like"/>
    <property type="match status" value="1"/>
</dbReference>
<dbReference type="PANTHER" id="PTHR30040">
    <property type="entry name" value="THIAMINE BIOSYNTHESIS LIPOPROTEIN APBE"/>
    <property type="match status" value="1"/>
</dbReference>
<dbReference type="RefSeq" id="WP_167206046.1">
    <property type="nucleotide sequence ID" value="NZ_CP050063.1"/>
</dbReference>
<evidence type="ECO:0000256" key="7">
    <source>
        <dbReference type="ARBA" id="ARBA00022842"/>
    </source>
</evidence>
<keyword evidence="7 10" id="KW-0460">Magnesium</keyword>
<evidence type="ECO:0000256" key="1">
    <source>
        <dbReference type="ARBA" id="ARBA00011955"/>
    </source>
</evidence>
<dbReference type="PANTHER" id="PTHR30040:SF2">
    <property type="entry name" value="FAD:PROTEIN FMN TRANSFERASE"/>
    <property type="match status" value="1"/>
</dbReference>
<keyword evidence="6 10" id="KW-0274">FAD</keyword>
<dbReference type="Proteomes" id="UP000501802">
    <property type="component" value="Chromosome"/>
</dbReference>
<feature type="binding site" evidence="11">
    <location>
        <position position="288"/>
    </location>
    <ligand>
        <name>Mg(2+)</name>
        <dbReference type="ChEBI" id="CHEBI:18420"/>
    </ligand>
</feature>
<evidence type="ECO:0000256" key="8">
    <source>
        <dbReference type="ARBA" id="ARBA00031306"/>
    </source>
</evidence>
<organism evidence="12 13">
    <name type="scientific">Spirosoma aureum</name>
    <dbReference type="NCBI Taxonomy" id="2692134"/>
    <lineage>
        <taxon>Bacteria</taxon>
        <taxon>Pseudomonadati</taxon>
        <taxon>Bacteroidota</taxon>
        <taxon>Cytophagia</taxon>
        <taxon>Cytophagales</taxon>
        <taxon>Cytophagaceae</taxon>
        <taxon>Spirosoma</taxon>
    </lineage>
</organism>
<dbReference type="EC" id="2.7.1.180" evidence="1 10"/>
<dbReference type="InterPro" id="IPR024932">
    <property type="entry name" value="ApbE"/>
</dbReference>
<protein>
    <recommendedName>
        <fullName evidence="2 10">FAD:protein FMN transferase</fullName>
        <ecNumber evidence="1 10">2.7.1.180</ecNumber>
    </recommendedName>
    <alternativeName>
        <fullName evidence="8 10">Flavin transferase</fullName>
    </alternativeName>
</protein>
<dbReference type="GO" id="GO:0016740">
    <property type="term" value="F:transferase activity"/>
    <property type="evidence" value="ECO:0007669"/>
    <property type="project" value="UniProtKB-UniRule"/>
</dbReference>
<evidence type="ECO:0000256" key="9">
    <source>
        <dbReference type="ARBA" id="ARBA00048540"/>
    </source>
</evidence>
<dbReference type="PIRSF" id="PIRSF006268">
    <property type="entry name" value="ApbE"/>
    <property type="match status" value="1"/>
</dbReference>
<accession>A0A6G9AIM2</accession>
<keyword evidence="13" id="KW-1185">Reference proteome</keyword>
<dbReference type="EMBL" id="CP050063">
    <property type="protein sequence ID" value="QIP12169.1"/>
    <property type="molecule type" value="Genomic_DNA"/>
</dbReference>
<proteinExistence type="inferred from homology"/>
<sequence length="336" mass="37930">MNQLRPNLNRIPWVFLLLLLSFLGRAEAVTEHPMVSLEGETQGTSYHIKYRDEQQRNLKKEIDSVLVTIDNCLSTYVADSEISQFNRSETMHRFRLPYFYPVLKKSEEVFRETNGAFDPTVMPLVEAYGFGPKKVRSTGPVNVDSLLQLVGFRNVLFDAVSIRKVKKNIRLDFNGIAQGYSVDVIAEFLERKGINRYMVEIGGEIRTKGPKGDGQTWTIGIENPLQPGKMQTTMKLVNRAMTTAGNYRNHYQSNGQTFSHIINPKTGSMEQSSVLSVTVFAPDAITADGYDTAFFVMGLEATKRFLARRPDLDVYILYTSEDGQLKAFASEGLKNL</sequence>
<evidence type="ECO:0000256" key="4">
    <source>
        <dbReference type="ARBA" id="ARBA00022679"/>
    </source>
</evidence>
<name>A0A6G9AIM2_9BACT</name>
<gene>
    <name evidence="12" type="ORF">G8759_05755</name>
</gene>
<evidence type="ECO:0000256" key="10">
    <source>
        <dbReference type="PIRNR" id="PIRNR006268"/>
    </source>
</evidence>
<comment type="similarity">
    <text evidence="10">Belongs to the ApbE family.</text>
</comment>
<keyword evidence="4 10" id="KW-0808">Transferase</keyword>
<dbReference type="GO" id="GO:0046872">
    <property type="term" value="F:metal ion binding"/>
    <property type="evidence" value="ECO:0007669"/>
    <property type="project" value="UniProtKB-UniRule"/>
</dbReference>
<keyword evidence="3 10" id="KW-0285">Flavoprotein</keyword>